<keyword evidence="2" id="KW-1185">Reference proteome</keyword>
<proteinExistence type="predicted"/>
<protein>
    <submittedName>
        <fullName evidence="1">Uncharacterized protein</fullName>
    </submittedName>
</protein>
<dbReference type="Proteomes" id="UP001188597">
    <property type="component" value="Unassembled WGS sequence"/>
</dbReference>
<sequence length="162" mass="18557">MQQIFPLPHGVHDQLIYPFSLSFVRFLSRCETLERVAMGLGSFPENQRIPATVLMDMWVELYGPDEEGMYTLANVLELSARNLVNLVPDSEANGYCEGHVVMQHDEMFPSNWSDIQVPAVEVLILNFRLNFRSRSYTLPHFMLMMNQLKVLILTSYVSSAAK</sequence>
<evidence type="ECO:0000313" key="1">
    <source>
        <dbReference type="EMBL" id="KAK3007839.1"/>
    </source>
</evidence>
<name>A0AA88VIA3_9ASTE</name>
<reference evidence="1" key="1">
    <citation type="submission" date="2022-12" db="EMBL/GenBank/DDBJ databases">
        <title>Draft genome assemblies for two species of Escallonia (Escalloniales).</title>
        <authorList>
            <person name="Chanderbali A."/>
            <person name="Dervinis C."/>
            <person name="Anghel I."/>
            <person name="Soltis D."/>
            <person name="Soltis P."/>
            <person name="Zapata F."/>
        </authorList>
    </citation>
    <scope>NUCLEOTIDE SEQUENCE</scope>
    <source>
        <strain evidence="1">UCBG64.0493</strain>
        <tissue evidence="1">Leaf</tissue>
    </source>
</reference>
<dbReference type="AlphaFoldDB" id="A0AA88VIA3"/>
<dbReference type="EMBL" id="JAVXUP010001818">
    <property type="protein sequence ID" value="KAK3007839.1"/>
    <property type="molecule type" value="Genomic_DNA"/>
</dbReference>
<organism evidence="1 2">
    <name type="scientific">Escallonia herrerae</name>
    <dbReference type="NCBI Taxonomy" id="1293975"/>
    <lineage>
        <taxon>Eukaryota</taxon>
        <taxon>Viridiplantae</taxon>
        <taxon>Streptophyta</taxon>
        <taxon>Embryophyta</taxon>
        <taxon>Tracheophyta</taxon>
        <taxon>Spermatophyta</taxon>
        <taxon>Magnoliopsida</taxon>
        <taxon>eudicotyledons</taxon>
        <taxon>Gunneridae</taxon>
        <taxon>Pentapetalae</taxon>
        <taxon>asterids</taxon>
        <taxon>campanulids</taxon>
        <taxon>Escalloniales</taxon>
        <taxon>Escalloniaceae</taxon>
        <taxon>Escallonia</taxon>
    </lineage>
</organism>
<comment type="caution">
    <text evidence="1">The sequence shown here is derived from an EMBL/GenBank/DDBJ whole genome shotgun (WGS) entry which is preliminary data.</text>
</comment>
<accession>A0AA88VIA3</accession>
<feature type="non-terminal residue" evidence="1">
    <location>
        <position position="1"/>
    </location>
</feature>
<evidence type="ECO:0000313" key="2">
    <source>
        <dbReference type="Proteomes" id="UP001188597"/>
    </source>
</evidence>
<gene>
    <name evidence="1" type="ORF">RJ639_014341</name>
</gene>